<evidence type="ECO:0000313" key="4">
    <source>
        <dbReference type="Proteomes" id="UP000232323"/>
    </source>
</evidence>
<keyword evidence="2" id="KW-1133">Transmembrane helix</keyword>
<keyword evidence="4" id="KW-1185">Reference proteome</keyword>
<feature type="transmembrane region" description="Helical" evidence="2">
    <location>
        <begin position="7"/>
        <end position="30"/>
    </location>
</feature>
<organism evidence="3 4">
    <name type="scientific">Chlamydomonas eustigma</name>
    <dbReference type="NCBI Taxonomy" id="1157962"/>
    <lineage>
        <taxon>Eukaryota</taxon>
        <taxon>Viridiplantae</taxon>
        <taxon>Chlorophyta</taxon>
        <taxon>core chlorophytes</taxon>
        <taxon>Chlorophyceae</taxon>
        <taxon>CS clade</taxon>
        <taxon>Chlamydomonadales</taxon>
        <taxon>Chlamydomonadaceae</taxon>
        <taxon>Chlamydomonas</taxon>
    </lineage>
</organism>
<proteinExistence type="predicted"/>
<dbReference type="EMBL" id="BEGY01000015">
    <property type="protein sequence ID" value="GAX76065.1"/>
    <property type="molecule type" value="Genomic_DNA"/>
</dbReference>
<keyword evidence="2" id="KW-0472">Membrane</keyword>
<comment type="caution">
    <text evidence="3">The sequence shown here is derived from an EMBL/GenBank/DDBJ whole genome shotgun (WGS) entry which is preliminary data.</text>
</comment>
<evidence type="ECO:0000256" key="2">
    <source>
        <dbReference type="SAM" id="Phobius"/>
    </source>
</evidence>
<sequence>MKKSNSTWIFALLLVVWLSIMALSFFYLYFDQLPDMFNSTPSIHQGKVALIVYLFAANDPEYMDNLKFFVHEAIRDDEKSCDYIIILQDYKIEHEEEASASQLPELPSNAKYVRHANECYDWGTFGWLLRSSHVNIKGYTYFFFINSSVRGPFLPAYARGNVHWTLPFINRLKGDTKLVGPTISCEGSPLNGDVRGKWRRNPHVQSYALATDRVGLRLLMRDRTVFHCHQSRWNTIYYSELGSSAAVLAAGYNIDSFMTRYQGVDWRDPAHWGCNERLSPQGEYFYDGITLDPLEVMFVKVKSYTLQNGVSSANKAVKYQQWLHPDVWPMNFTSGLHGEPGEGSGDETDGPEGDSNPLITSNEYMSDTPRFKIPRVLEAKARGPSCFDFDFYSEHNSDLRNVNSNSSLWRHYVYFGQFESRPYRFTCPFDYSVILSMFT</sequence>
<dbReference type="AlphaFoldDB" id="A0A250WZ55"/>
<accession>A0A250WZ55</accession>
<dbReference type="OrthoDB" id="526941at2759"/>
<protein>
    <submittedName>
        <fullName evidence="3">Uncharacterized protein</fullName>
    </submittedName>
</protein>
<evidence type="ECO:0000256" key="1">
    <source>
        <dbReference type="SAM" id="MobiDB-lite"/>
    </source>
</evidence>
<evidence type="ECO:0000313" key="3">
    <source>
        <dbReference type="EMBL" id="GAX76065.1"/>
    </source>
</evidence>
<keyword evidence="2" id="KW-0812">Transmembrane</keyword>
<dbReference type="Proteomes" id="UP000232323">
    <property type="component" value="Unassembled WGS sequence"/>
</dbReference>
<name>A0A250WZ55_9CHLO</name>
<feature type="region of interest" description="Disordered" evidence="1">
    <location>
        <begin position="334"/>
        <end position="364"/>
    </location>
</feature>
<reference evidence="3 4" key="1">
    <citation type="submission" date="2017-08" db="EMBL/GenBank/DDBJ databases">
        <title>Acidophilic green algal genome provides insights into adaptation to an acidic environment.</title>
        <authorList>
            <person name="Hirooka S."/>
            <person name="Hirose Y."/>
            <person name="Kanesaki Y."/>
            <person name="Higuchi S."/>
            <person name="Fujiwara T."/>
            <person name="Onuma R."/>
            <person name="Era A."/>
            <person name="Ohbayashi R."/>
            <person name="Uzuka A."/>
            <person name="Nozaki H."/>
            <person name="Yoshikawa H."/>
            <person name="Miyagishima S.Y."/>
        </authorList>
    </citation>
    <scope>NUCLEOTIDE SEQUENCE [LARGE SCALE GENOMIC DNA]</scope>
    <source>
        <strain evidence="3 4">NIES-2499</strain>
    </source>
</reference>
<gene>
    <name evidence="3" type="ORF">CEUSTIGMA_g3508.t1</name>
</gene>